<comment type="caution">
    <text evidence="3">The sequence shown here is derived from an EMBL/GenBank/DDBJ whole genome shotgun (WGS) entry which is preliminary data.</text>
</comment>
<dbReference type="Pfam" id="PF13649">
    <property type="entry name" value="Methyltransf_25"/>
    <property type="match status" value="1"/>
</dbReference>
<keyword evidence="4" id="KW-1185">Reference proteome</keyword>
<dbReference type="EMBL" id="BAAAQN010000020">
    <property type="protein sequence ID" value="GAA2033334.1"/>
    <property type="molecule type" value="Genomic_DNA"/>
</dbReference>
<evidence type="ECO:0000259" key="2">
    <source>
        <dbReference type="Pfam" id="PF13649"/>
    </source>
</evidence>
<evidence type="ECO:0000313" key="4">
    <source>
        <dbReference type="Proteomes" id="UP001500751"/>
    </source>
</evidence>
<organism evidence="3 4">
    <name type="scientific">Catenulispora yoronensis</name>
    <dbReference type="NCBI Taxonomy" id="450799"/>
    <lineage>
        <taxon>Bacteria</taxon>
        <taxon>Bacillati</taxon>
        <taxon>Actinomycetota</taxon>
        <taxon>Actinomycetes</taxon>
        <taxon>Catenulisporales</taxon>
        <taxon>Catenulisporaceae</taxon>
        <taxon>Catenulispora</taxon>
    </lineage>
</organism>
<proteinExistence type="predicted"/>
<dbReference type="CDD" id="cd02440">
    <property type="entry name" value="AdoMet_MTases"/>
    <property type="match status" value="1"/>
</dbReference>
<name>A0ABP5FSQ7_9ACTN</name>
<dbReference type="SUPFAM" id="SSF53335">
    <property type="entry name" value="S-adenosyl-L-methionine-dependent methyltransferases"/>
    <property type="match status" value="1"/>
</dbReference>
<evidence type="ECO:0000313" key="3">
    <source>
        <dbReference type="EMBL" id="GAA2033334.1"/>
    </source>
</evidence>
<dbReference type="Proteomes" id="UP001500751">
    <property type="component" value="Unassembled WGS sequence"/>
</dbReference>
<sequence>MPDFDTDPTQLLESAPWALAAMIGTLRDATAAPLQNVLATNPERTAVLEAAGLVRRGAGGFTVHPVLEPADPATGRSVVAARLSGLRQALDAAESEQIPGAEQRWAQQSDEVLLNQGRASAATGRAIAGRVVPALPGLPERLARAGARILDVGTGVAALAVVLATEFPAAEVVGVDVLQRALDLAKAELEQAGPEAAARIAVRLQDVGDISEQNAYDLVWLPIPFLSGPALTAALPRLHTALRPGGWLVAGTHQAFSDPLRQAVAAWTGYLNGGNSASDTDRAAEALRTAGFGDDRRFPTVPGGPILLAARKSPDPE</sequence>
<protein>
    <recommendedName>
        <fullName evidence="2">Methyltransferase domain-containing protein</fullName>
    </recommendedName>
</protein>
<accession>A0ABP5FSQ7</accession>
<dbReference type="InterPro" id="IPR041698">
    <property type="entry name" value="Methyltransf_25"/>
</dbReference>
<reference evidence="4" key="1">
    <citation type="journal article" date="2019" name="Int. J. Syst. Evol. Microbiol.">
        <title>The Global Catalogue of Microorganisms (GCM) 10K type strain sequencing project: providing services to taxonomists for standard genome sequencing and annotation.</title>
        <authorList>
            <consortium name="The Broad Institute Genomics Platform"/>
            <consortium name="The Broad Institute Genome Sequencing Center for Infectious Disease"/>
            <person name="Wu L."/>
            <person name="Ma J."/>
        </authorList>
    </citation>
    <scope>NUCLEOTIDE SEQUENCE [LARGE SCALE GENOMIC DNA]</scope>
    <source>
        <strain evidence="4">JCM 16014</strain>
    </source>
</reference>
<dbReference type="RefSeq" id="WP_344666880.1">
    <property type="nucleotide sequence ID" value="NZ_BAAAQN010000020.1"/>
</dbReference>
<feature type="region of interest" description="Disordered" evidence="1">
    <location>
        <begin position="294"/>
        <end position="317"/>
    </location>
</feature>
<gene>
    <name evidence="3" type="ORF">GCM10009839_37120</name>
</gene>
<dbReference type="InterPro" id="IPR029063">
    <property type="entry name" value="SAM-dependent_MTases_sf"/>
</dbReference>
<feature type="domain" description="Methyltransferase" evidence="2">
    <location>
        <begin position="149"/>
        <end position="246"/>
    </location>
</feature>
<evidence type="ECO:0000256" key="1">
    <source>
        <dbReference type="SAM" id="MobiDB-lite"/>
    </source>
</evidence>
<dbReference type="Gene3D" id="3.40.50.150">
    <property type="entry name" value="Vaccinia Virus protein VP39"/>
    <property type="match status" value="1"/>
</dbReference>